<dbReference type="Proteomes" id="UP000030687">
    <property type="component" value="Unassembled WGS sequence"/>
</dbReference>
<protein>
    <submittedName>
        <fullName evidence="1">Uncharacterized protein</fullName>
    </submittedName>
</protein>
<dbReference type="InParanoid" id="V4W9W1"/>
<gene>
    <name evidence="1" type="ORF">CICLE_v10017384mg</name>
</gene>
<dbReference type="KEGG" id="cic:CICLE_v10017384mg"/>
<organism evidence="1 2">
    <name type="scientific">Citrus clementina</name>
    <name type="common">Clementine</name>
    <name type="synonym">Citrus deliciosa x Citrus sinensis</name>
    <dbReference type="NCBI Taxonomy" id="85681"/>
    <lineage>
        <taxon>Eukaryota</taxon>
        <taxon>Viridiplantae</taxon>
        <taxon>Streptophyta</taxon>
        <taxon>Embryophyta</taxon>
        <taxon>Tracheophyta</taxon>
        <taxon>Spermatophyta</taxon>
        <taxon>Magnoliopsida</taxon>
        <taxon>eudicotyledons</taxon>
        <taxon>Gunneridae</taxon>
        <taxon>Pentapetalae</taxon>
        <taxon>rosids</taxon>
        <taxon>malvids</taxon>
        <taxon>Sapindales</taxon>
        <taxon>Rutaceae</taxon>
        <taxon>Aurantioideae</taxon>
        <taxon>Citrus</taxon>
    </lineage>
</organism>
<dbReference type="AlphaFoldDB" id="V4W9W1"/>
<keyword evidence="2" id="KW-1185">Reference proteome</keyword>
<evidence type="ECO:0000313" key="1">
    <source>
        <dbReference type="EMBL" id="ESR63089.1"/>
    </source>
</evidence>
<name>V4W9W1_CITCL</name>
<dbReference type="Gramene" id="ESR63089">
    <property type="protein sequence ID" value="ESR63089"/>
    <property type="gene ID" value="CICLE_v10017384mg"/>
</dbReference>
<sequence length="72" mass="8216">MVKQFTSITVDQVFMKAAAGRHNSKTTMISTSKRLHECKMTVLPFNGSMSAQLHFLHRKITTKSAHFHTMHN</sequence>
<dbReference type="EMBL" id="KI536312">
    <property type="protein sequence ID" value="ESR63089.1"/>
    <property type="molecule type" value="Genomic_DNA"/>
</dbReference>
<accession>V4W9W1</accession>
<reference evidence="1 2" key="1">
    <citation type="submission" date="2013-10" db="EMBL/GenBank/DDBJ databases">
        <authorList>
            <consortium name="International Citrus Genome Consortium"/>
            <person name="Jenkins J."/>
            <person name="Schmutz J."/>
            <person name="Prochnik S."/>
            <person name="Rokhsar D."/>
            <person name="Gmitter F."/>
            <person name="Ollitrault P."/>
            <person name="Machado M."/>
            <person name="Talon M."/>
            <person name="Wincker P."/>
            <person name="Jaillon O."/>
            <person name="Morgante M."/>
        </authorList>
    </citation>
    <scope>NUCLEOTIDE SEQUENCE</scope>
    <source>
        <strain evidence="2">cv. Clemenules</strain>
    </source>
</reference>
<evidence type="ECO:0000313" key="2">
    <source>
        <dbReference type="Proteomes" id="UP000030687"/>
    </source>
</evidence>
<proteinExistence type="predicted"/>